<organism evidence="3 4">
    <name type="scientific">Polarella glacialis</name>
    <name type="common">Dinoflagellate</name>
    <dbReference type="NCBI Taxonomy" id="89957"/>
    <lineage>
        <taxon>Eukaryota</taxon>
        <taxon>Sar</taxon>
        <taxon>Alveolata</taxon>
        <taxon>Dinophyceae</taxon>
        <taxon>Suessiales</taxon>
        <taxon>Suessiaceae</taxon>
        <taxon>Polarella</taxon>
    </lineage>
</organism>
<feature type="region of interest" description="Disordered" evidence="1">
    <location>
        <begin position="25"/>
        <end position="45"/>
    </location>
</feature>
<evidence type="ECO:0008006" key="5">
    <source>
        <dbReference type="Google" id="ProtNLM"/>
    </source>
</evidence>
<evidence type="ECO:0000313" key="4">
    <source>
        <dbReference type="Proteomes" id="UP000654075"/>
    </source>
</evidence>
<gene>
    <name evidence="3" type="ORF">PGLA1383_LOCUS21652</name>
</gene>
<proteinExistence type="predicted"/>
<keyword evidence="2" id="KW-0812">Transmembrane</keyword>
<dbReference type="EMBL" id="CAJNNV010015405">
    <property type="protein sequence ID" value="CAE8603442.1"/>
    <property type="molecule type" value="Genomic_DNA"/>
</dbReference>
<accession>A0A813EQL2</accession>
<dbReference type="AlphaFoldDB" id="A0A813EQL2"/>
<evidence type="ECO:0000256" key="1">
    <source>
        <dbReference type="SAM" id="MobiDB-lite"/>
    </source>
</evidence>
<evidence type="ECO:0000313" key="3">
    <source>
        <dbReference type="EMBL" id="CAE8603442.1"/>
    </source>
</evidence>
<keyword evidence="4" id="KW-1185">Reference proteome</keyword>
<comment type="caution">
    <text evidence="3">The sequence shown here is derived from an EMBL/GenBank/DDBJ whole genome shotgun (WGS) entry which is preliminary data.</text>
</comment>
<keyword evidence="2" id="KW-1133">Transmembrane helix</keyword>
<reference evidence="3" key="1">
    <citation type="submission" date="2021-02" db="EMBL/GenBank/DDBJ databases">
        <authorList>
            <person name="Dougan E. K."/>
            <person name="Rhodes N."/>
            <person name="Thang M."/>
            <person name="Chan C."/>
        </authorList>
    </citation>
    <scope>NUCLEOTIDE SEQUENCE</scope>
</reference>
<feature type="transmembrane region" description="Helical" evidence="2">
    <location>
        <begin position="62"/>
        <end position="85"/>
    </location>
</feature>
<sequence length="634" mass="68376">MPLLGEVLNMERRYGIAICRDTPPSDSVSHLLSGEGEDEDEDGWGVEEGVQDEGALGGRRPVWLRFVFFGGAAALLSVSLLWLVLFEGGEHAAAGALPVCPPPTSLFGVAPEQPAAPSRFWLFCPNSGDCVWPGKPGSEKIFARWQRSPATLASALDSGLSELGGVPQDVWEPVRKRWLADPPTFWGRAVVLEDLAGFMRQTLQSDPFGAGDEVPYLDFRAGGEQPRAVVINHRQLAFLVTNALMGNGLQAVQTGLSAALQRCAKTGGFPDYLYSLLSLLAVLSRELVPGKDGSYLVAQTPRSSDESWRARLQDHRMTRPSLSSEGTPKSLPDFMAGGVPGQALTDIAGNDVGGGAQLCHVANSQDESLVIFYSEVLAFSFFVGHGQMLPVPFTVLGARRYLNWISGESSFGAPFFGRCGKVSGSNWLNEVFLEQEVQTEVASTSVAIKDSAFVAVASACSDCERGSCSEPDMVNNLCDAQRRHLDKDISLWYQAYEASMYHSSMEAAFRAVVRRIGTGPWGAGLWQGDSQQYFMAVWVASSLLNGVSLDYYLYDHFCENPGHQCFVLGGEPCRTCVLHSGLAETIVRSDRCGSTGASGIVELLLGRRAADVYGMLRDVGPPPVQVMDLIAGGI</sequence>
<keyword evidence="2" id="KW-0472">Membrane</keyword>
<feature type="compositionally biased region" description="Acidic residues" evidence="1">
    <location>
        <begin position="35"/>
        <end position="45"/>
    </location>
</feature>
<dbReference type="OrthoDB" id="10381776at2759"/>
<protein>
    <recommendedName>
        <fullName evidence="5">Poly(ADP-ribose) glycohydrolase</fullName>
    </recommendedName>
</protein>
<dbReference type="Proteomes" id="UP000654075">
    <property type="component" value="Unassembled WGS sequence"/>
</dbReference>
<evidence type="ECO:0000256" key="2">
    <source>
        <dbReference type="SAM" id="Phobius"/>
    </source>
</evidence>
<name>A0A813EQL2_POLGL</name>